<name>A0AAE3AF58_9FIRM</name>
<evidence type="ECO:0000313" key="6">
    <source>
        <dbReference type="Proteomes" id="UP001199319"/>
    </source>
</evidence>
<accession>A0AAE3AF58</accession>
<dbReference type="Pfam" id="PF05738">
    <property type="entry name" value="Cna_B"/>
    <property type="match status" value="2"/>
</dbReference>
<comment type="caution">
    <text evidence="5">The sequence shown here is derived from an EMBL/GenBank/DDBJ whole genome shotgun (WGS) entry which is preliminary data.</text>
</comment>
<sequence length="429" mass="47658">MKKSFKAITSLVLMLLVVMSMSLTAFAASPSITFEGFSKGFDFQPGSEYTETDLFNNFKNVMPGDTVTETITFTNSATDCDFVNLYMRAEAHDETDNPLTYSETFENTDGKDQANIPGQRDETVATMTDFLSKLSMKVWNGTELIYDASPDQLDGLKSNKLLGTFRTGETATLKVELAVPADLGNEYANRVGEVDWIFHVEAYQESQLTVRKIWSDGNSNHPNDSVTVNLLRDGKVEKSEVLNAKNGWTYTFDKLVEGHVWTVEEARVPSGYTVSYKTEGNTTIITNTKDTPTPPPTPPTPPTPSEPLDITVRKVWSNDNLKERPDSVTVTLYNGDVAYDSVRLGAWNNWSYSWKDLNAYGNWQVIETNIPRGYTPYYSVNNGVVTITNSRTLIQTGQLNWPIWVLGGAGLVLILGGAVVLGKKKRKNA</sequence>
<feature type="compositionally biased region" description="Pro residues" evidence="1">
    <location>
        <begin position="292"/>
        <end position="305"/>
    </location>
</feature>
<dbReference type="SUPFAM" id="SSF49478">
    <property type="entry name" value="Cna protein B-type domain"/>
    <property type="match status" value="2"/>
</dbReference>
<dbReference type="InterPro" id="IPR008454">
    <property type="entry name" value="Collagen-bd_Cna-like_B-typ_dom"/>
</dbReference>
<feature type="chain" id="PRO_5042106122" evidence="3">
    <location>
        <begin position="28"/>
        <end position="429"/>
    </location>
</feature>
<dbReference type="Gene3D" id="2.60.40.1140">
    <property type="entry name" value="Collagen-binding surface protein Cna, B-type domain"/>
    <property type="match status" value="2"/>
</dbReference>
<keyword evidence="3" id="KW-0732">Signal</keyword>
<feature type="region of interest" description="Disordered" evidence="1">
    <location>
        <begin position="284"/>
        <end position="307"/>
    </location>
</feature>
<dbReference type="Proteomes" id="UP001199319">
    <property type="component" value="Unassembled WGS sequence"/>
</dbReference>
<dbReference type="AlphaFoldDB" id="A0AAE3AF58"/>
<feature type="signal peptide" evidence="3">
    <location>
        <begin position="1"/>
        <end position="27"/>
    </location>
</feature>
<reference evidence="5" key="1">
    <citation type="submission" date="2021-10" db="EMBL/GenBank/DDBJ databases">
        <title>Anaerobic single-cell dispensing facilitates the cultivation of human gut bacteria.</title>
        <authorList>
            <person name="Afrizal A."/>
        </authorList>
    </citation>
    <scope>NUCLEOTIDE SEQUENCE</scope>
    <source>
        <strain evidence="5">CLA-AA-H272</strain>
    </source>
</reference>
<feature type="domain" description="CNA-B" evidence="4">
    <location>
        <begin position="209"/>
        <end position="288"/>
    </location>
</feature>
<proteinExistence type="predicted"/>
<evidence type="ECO:0000313" key="5">
    <source>
        <dbReference type="EMBL" id="MCC2130214.1"/>
    </source>
</evidence>
<evidence type="ECO:0000256" key="2">
    <source>
        <dbReference type="SAM" id="Phobius"/>
    </source>
</evidence>
<feature type="domain" description="CNA-B" evidence="4">
    <location>
        <begin position="310"/>
        <end position="389"/>
    </location>
</feature>
<protein>
    <submittedName>
        <fullName evidence="5">Cna B-type domain-containing protein</fullName>
    </submittedName>
</protein>
<keyword evidence="2" id="KW-0812">Transmembrane</keyword>
<dbReference type="RefSeq" id="WP_302929431.1">
    <property type="nucleotide sequence ID" value="NZ_JAJEPW010000039.1"/>
</dbReference>
<keyword evidence="2" id="KW-1133">Transmembrane helix</keyword>
<dbReference type="NCBIfam" id="TIGR01167">
    <property type="entry name" value="LPXTG_anchor"/>
    <property type="match status" value="1"/>
</dbReference>
<evidence type="ECO:0000256" key="1">
    <source>
        <dbReference type="SAM" id="MobiDB-lite"/>
    </source>
</evidence>
<dbReference type="CDD" id="cd00222">
    <property type="entry name" value="CollagenBindB"/>
    <property type="match status" value="2"/>
</dbReference>
<organism evidence="5 6">
    <name type="scientific">Brotocaccenecus cirricatena</name>
    <dbReference type="NCBI Taxonomy" id="3064195"/>
    <lineage>
        <taxon>Bacteria</taxon>
        <taxon>Bacillati</taxon>
        <taxon>Bacillota</taxon>
        <taxon>Clostridia</taxon>
        <taxon>Eubacteriales</taxon>
        <taxon>Oscillospiraceae</taxon>
        <taxon>Brotocaccenecus</taxon>
    </lineage>
</organism>
<gene>
    <name evidence="5" type="ORF">LKD37_11955</name>
</gene>
<dbReference type="EMBL" id="JAJEPW010000039">
    <property type="protein sequence ID" value="MCC2130214.1"/>
    <property type="molecule type" value="Genomic_DNA"/>
</dbReference>
<evidence type="ECO:0000256" key="3">
    <source>
        <dbReference type="SAM" id="SignalP"/>
    </source>
</evidence>
<feature type="transmembrane region" description="Helical" evidence="2">
    <location>
        <begin position="401"/>
        <end position="421"/>
    </location>
</feature>
<keyword evidence="6" id="KW-1185">Reference proteome</keyword>
<keyword evidence="2" id="KW-0472">Membrane</keyword>
<evidence type="ECO:0000259" key="4">
    <source>
        <dbReference type="Pfam" id="PF05738"/>
    </source>
</evidence>